<sequence>MSDISAQWIQATLSDAAEALQEALDKLEEHPDEETAEYILKHDLVNVYAKLNYAVNSARLGPAALSALSEDELIAWPAKMPFYTFDEIDMLGAEEEDAETHEVK</sequence>
<dbReference type="EMBL" id="JACJJC010000006">
    <property type="protein sequence ID" value="MBM6703897.1"/>
    <property type="molecule type" value="Genomic_DNA"/>
</dbReference>
<gene>
    <name evidence="1" type="ORF">H6A60_05285</name>
</gene>
<comment type="caution">
    <text evidence="1">The sequence shown here is derived from an EMBL/GenBank/DDBJ whole genome shotgun (WGS) entry which is preliminary data.</text>
</comment>
<evidence type="ECO:0000313" key="2">
    <source>
        <dbReference type="Proteomes" id="UP000715095"/>
    </source>
</evidence>
<dbReference type="Proteomes" id="UP000715095">
    <property type="component" value="Unassembled WGS sequence"/>
</dbReference>
<name>A0ABS2DRD8_9BURK</name>
<dbReference type="RefSeq" id="WP_205102365.1">
    <property type="nucleotide sequence ID" value="NZ_JACJJC010000006.1"/>
</dbReference>
<keyword evidence="2" id="KW-1185">Reference proteome</keyword>
<evidence type="ECO:0000313" key="1">
    <source>
        <dbReference type="EMBL" id="MBM6703897.1"/>
    </source>
</evidence>
<protein>
    <submittedName>
        <fullName evidence="1">Uncharacterized protein</fullName>
    </submittedName>
</protein>
<accession>A0ABS2DRD8</accession>
<reference evidence="1 2" key="1">
    <citation type="journal article" date="2021" name="Sci. Rep.">
        <title>The distribution of antibiotic resistance genes in chicken gut microbiota commensals.</title>
        <authorList>
            <person name="Juricova H."/>
            <person name="Matiasovicova J."/>
            <person name="Kubasova T."/>
            <person name="Cejkova D."/>
            <person name="Rychlik I."/>
        </authorList>
    </citation>
    <scope>NUCLEOTIDE SEQUENCE [LARGE SCALE GENOMIC DNA]</scope>
    <source>
        <strain evidence="1 2">An829</strain>
    </source>
</reference>
<organism evidence="1 2">
    <name type="scientific">Sutterella massiliensis</name>
    <dbReference type="NCBI Taxonomy" id="1816689"/>
    <lineage>
        <taxon>Bacteria</taxon>
        <taxon>Pseudomonadati</taxon>
        <taxon>Pseudomonadota</taxon>
        <taxon>Betaproteobacteria</taxon>
        <taxon>Burkholderiales</taxon>
        <taxon>Sutterellaceae</taxon>
        <taxon>Sutterella</taxon>
    </lineage>
</organism>
<proteinExistence type="predicted"/>